<dbReference type="RefSeq" id="WP_268237454.1">
    <property type="nucleotide sequence ID" value="NZ_BMCS01000001.1"/>
</dbReference>
<reference evidence="3" key="1">
    <citation type="journal article" date="2019" name="Int. J. Syst. Evol. Microbiol.">
        <title>The Global Catalogue of Microorganisms (GCM) 10K type strain sequencing project: providing services to taxonomists for standard genome sequencing and annotation.</title>
        <authorList>
            <consortium name="The Broad Institute Genomics Platform"/>
            <consortium name="The Broad Institute Genome Sequencing Center for Infectious Disease"/>
            <person name="Wu L."/>
            <person name="Ma J."/>
        </authorList>
    </citation>
    <scope>NUCLEOTIDE SEQUENCE [LARGE SCALE GENOMIC DNA]</scope>
    <source>
        <strain evidence="3">CCM 7855</strain>
    </source>
</reference>
<evidence type="ECO:0000313" key="2">
    <source>
        <dbReference type="EMBL" id="GGF17851.1"/>
    </source>
</evidence>
<evidence type="ECO:0000313" key="3">
    <source>
        <dbReference type="Proteomes" id="UP000632454"/>
    </source>
</evidence>
<sequence length="44" mass="4863">MIAGDDTSADQPVVPLTEHLERARERHEETAEEPDTYVAPADEA</sequence>
<evidence type="ECO:0000256" key="1">
    <source>
        <dbReference type="SAM" id="MobiDB-lite"/>
    </source>
</evidence>
<accession>A0ABQ1UH07</accession>
<protein>
    <submittedName>
        <fullName evidence="2">Uncharacterized protein</fullName>
    </submittedName>
</protein>
<gene>
    <name evidence="2" type="ORF">GCM10007298_12320</name>
</gene>
<name>A0ABQ1UH07_9NOCA</name>
<organism evidence="2 3">
    <name type="scientific">Williamsia phyllosphaerae</name>
    <dbReference type="NCBI Taxonomy" id="885042"/>
    <lineage>
        <taxon>Bacteria</taxon>
        <taxon>Bacillati</taxon>
        <taxon>Actinomycetota</taxon>
        <taxon>Actinomycetes</taxon>
        <taxon>Mycobacteriales</taxon>
        <taxon>Nocardiaceae</taxon>
        <taxon>Williamsia</taxon>
    </lineage>
</organism>
<dbReference type="EMBL" id="BMCS01000001">
    <property type="protein sequence ID" value="GGF17851.1"/>
    <property type="molecule type" value="Genomic_DNA"/>
</dbReference>
<keyword evidence="3" id="KW-1185">Reference proteome</keyword>
<feature type="compositionally biased region" description="Basic and acidic residues" evidence="1">
    <location>
        <begin position="18"/>
        <end position="29"/>
    </location>
</feature>
<feature type="region of interest" description="Disordered" evidence="1">
    <location>
        <begin position="1"/>
        <end position="44"/>
    </location>
</feature>
<comment type="caution">
    <text evidence="2">The sequence shown here is derived from an EMBL/GenBank/DDBJ whole genome shotgun (WGS) entry which is preliminary data.</text>
</comment>
<dbReference type="Proteomes" id="UP000632454">
    <property type="component" value="Unassembled WGS sequence"/>
</dbReference>
<proteinExistence type="predicted"/>